<dbReference type="Gene3D" id="3.40.50.2300">
    <property type="match status" value="1"/>
</dbReference>
<dbReference type="Pfam" id="PF00990">
    <property type="entry name" value="GGDEF"/>
    <property type="match status" value="1"/>
</dbReference>
<gene>
    <name evidence="7" type="ORF">A9R00_02290</name>
</gene>
<dbReference type="EC" id="2.7.7.65" evidence="2"/>
<dbReference type="InterPro" id="IPR050469">
    <property type="entry name" value="Diguanylate_Cyclase"/>
</dbReference>
<dbReference type="InterPro" id="IPR011006">
    <property type="entry name" value="CheY-like_superfamily"/>
</dbReference>
<dbReference type="GO" id="GO:0005886">
    <property type="term" value="C:plasma membrane"/>
    <property type="evidence" value="ECO:0007669"/>
    <property type="project" value="TreeGrafter"/>
</dbReference>
<proteinExistence type="predicted"/>
<dbReference type="EMBL" id="MABE01000132">
    <property type="protein sequence ID" value="OUS41167.1"/>
    <property type="molecule type" value="Genomic_DNA"/>
</dbReference>
<comment type="caution">
    <text evidence="4">Lacks conserved residue(s) required for the propagation of feature annotation.</text>
</comment>
<dbReference type="AlphaFoldDB" id="A0A1Y5HXJ4"/>
<name>A0A1Y5HXJ4_OLEAN</name>
<dbReference type="PANTHER" id="PTHR45138:SF9">
    <property type="entry name" value="DIGUANYLATE CYCLASE DGCM-RELATED"/>
    <property type="match status" value="1"/>
</dbReference>
<dbReference type="InterPro" id="IPR001789">
    <property type="entry name" value="Sig_transdc_resp-reg_receiver"/>
</dbReference>
<dbReference type="GO" id="GO:0000160">
    <property type="term" value="P:phosphorelay signal transduction system"/>
    <property type="evidence" value="ECO:0007669"/>
    <property type="project" value="InterPro"/>
</dbReference>
<evidence type="ECO:0000256" key="3">
    <source>
        <dbReference type="ARBA" id="ARBA00034247"/>
    </source>
</evidence>
<dbReference type="SUPFAM" id="SSF52172">
    <property type="entry name" value="CheY-like"/>
    <property type="match status" value="1"/>
</dbReference>
<dbReference type="GO" id="GO:1902201">
    <property type="term" value="P:negative regulation of bacterial-type flagellum-dependent cell motility"/>
    <property type="evidence" value="ECO:0007669"/>
    <property type="project" value="TreeGrafter"/>
</dbReference>
<evidence type="ECO:0000313" key="8">
    <source>
        <dbReference type="Proteomes" id="UP000227088"/>
    </source>
</evidence>
<evidence type="ECO:0000256" key="1">
    <source>
        <dbReference type="ARBA" id="ARBA00001946"/>
    </source>
</evidence>
<accession>A0A1Y5HXJ4</accession>
<comment type="caution">
    <text evidence="7">The sequence shown here is derived from an EMBL/GenBank/DDBJ whole genome shotgun (WGS) entry which is preliminary data.</text>
</comment>
<dbReference type="InterPro" id="IPR043128">
    <property type="entry name" value="Rev_trsase/Diguanyl_cyclase"/>
</dbReference>
<evidence type="ECO:0000259" key="6">
    <source>
        <dbReference type="PROSITE" id="PS50887"/>
    </source>
</evidence>
<protein>
    <recommendedName>
        <fullName evidence="2">diguanylate cyclase</fullName>
        <ecNumber evidence="2">2.7.7.65</ecNumber>
    </recommendedName>
</protein>
<dbReference type="Proteomes" id="UP000227088">
    <property type="component" value="Unassembled WGS sequence"/>
</dbReference>
<comment type="catalytic activity">
    <reaction evidence="3">
        <text>2 GTP = 3',3'-c-di-GMP + 2 diphosphate</text>
        <dbReference type="Rhea" id="RHEA:24898"/>
        <dbReference type="ChEBI" id="CHEBI:33019"/>
        <dbReference type="ChEBI" id="CHEBI:37565"/>
        <dbReference type="ChEBI" id="CHEBI:58805"/>
        <dbReference type="EC" id="2.7.7.65"/>
    </reaction>
</comment>
<dbReference type="InterPro" id="IPR029787">
    <property type="entry name" value="Nucleotide_cyclase"/>
</dbReference>
<dbReference type="GO" id="GO:0043709">
    <property type="term" value="P:cell adhesion involved in single-species biofilm formation"/>
    <property type="evidence" value="ECO:0007669"/>
    <property type="project" value="TreeGrafter"/>
</dbReference>
<evidence type="ECO:0000259" key="5">
    <source>
        <dbReference type="PROSITE" id="PS50110"/>
    </source>
</evidence>
<dbReference type="PROSITE" id="PS50110">
    <property type="entry name" value="RESPONSE_REGULATORY"/>
    <property type="match status" value="1"/>
</dbReference>
<reference evidence="8" key="1">
    <citation type="journal article" date="2017" name="Proc. Natl. Acad. Sci. U.S.A.">
        <title>Simulation of Deepwater Horizon oil plume reveals substrate specialization within a complex community of hydrocarbon degraders.</title>
        <authorList>
            <person name="Hu P."/>
            <person name="Dubinsky E.A."/>
            <person name="Probst A.J."/>
            <person name="Wang J."/>
            <person name="Sieber C.M.K."/>
            <person name="Tom L.M."/>
            <person name="Gardinali P."/>
            <person name="Banfield J.F."/>
            <person name="Atlas R.M."/>
            <person name="Andersen G.L."/>
        </authorList>
    </citation>
    <scope>NUCLEOTIDE SEQUENCE [LARGE SCALE GENOMIC DNA]</scope>
</reference>
<feature type="domain" description="GGDEF" evidence="6">
    <location>
        <begin position="93"/>
        <end position="223"/>
    </location>
</feature>
<dbReference type="PANTHER" id="PTHR45138">
    <property type="entry name" value="REGULATORY COMPONENTS OF SENSORY TRANSDUCTION SYSTEM"/>
    <property type="match status" value="1"/>
</dbReference>
<feature type="non-terminal residue" evidence="7">
    <location>
        <position position="1"/>
    </location>
</feature>
<dbReference type="Gene3D" id="3.30.70.270">
    <property type="match status" value="1"/>
</dbReference>
<dbReference type="GO" id="GO:0052621">
    <property type="term" value="F:diguanylate cyclase activity"/>
    <property type="evidence" value="ECO:0007669"/>
    <property type="project" value="UniProtKB-EC"/>
</dbReference>
<dbReference type="NCBIfam" id="TIGR00254">
    <property type="entry name" value="GGDEF"/>
    <property type="match status" value="1"/>
</dbReference>
<evidence type="ECO:0000256" key="2">
    <source>
        <dbReference type="ARBA" id="ARBA00012528"/>
    </source>
</evidence>
<dbReference type="PROSITE" id="PS50887">
    <property type="entry name" value="GGDEF"/>
    <property type="match status" value="1"/>
</dbReference>
<dbReference type="SUPFAM" id="SSF55073">
    <property type="entry name" value="Nucleotide cyclase"/>
    <property type="match status" value="1"/>
</dbReference>
<dbReference type="SMART" id="SM00267">
    <property type="entry name" value="GGDEF"/>
    <property type="match status" value="1"/>
</dbReference>
<dbReference type="InterPro" id="IPR000160">
    <property type="entry name" value="GGDEF_dom"/>
</dbReference>
<comment type="cofactor">
    <cofactor evidence="1">
        <name>Mg(2+)</name>
        <dbReference type="ChEBI" id="CHEBI:18420"/>
    </cofactor>
</comment>
<evidence type="ECO:0000256" key="4">
    <source>
        <dbReference type="PROSITE-ProRule" id="PRU00169"/>
    </source>
</evidence>
<sequence length="225" mass="25253">IRQDKHYINIPIIYLSGEEDKERQLAAMAEGGEDFLTKPVDPRHLLSTVRTRGKRARELSQLIARDSLTGLYNHTHILKALDEQIKLAQRNNSQLCFVMIDIDHFKQVNDNHGHPVGDEVIKNLALFLSQRLRKTDYIGRYGGEEFAMVLPCVGLDDATNIMNDIRNNFSHLLHGGQAAISSTFSCGIALYQGQKSSELIELADQAMYLAKRAGRNCVKTCPSSD</sequence>
<organism evidence="7 8">
    <name type="scientific">Oleispira antarctica</name>
    <dbReference type="NCBI Taxonomy" id="188908"/>
    <lineage>
        <taxon>Bacteria</taxon>
        <taxon>Pseudomonadati</taxon>
        <taxon>Pseudomonadota</taxon>
        <taxon>Gammaproteobacteria</taxon>
        <taxon>Oceanospirillales</taxon>
        <taxon>Oceanospirillaceae</taxon>
        <taxon>Oleispira</taxon>
    </lineage>
</organism>
<feature type="domain" description="Response regulatory" evidence="5">
    <location>
        <begin position="1"/>
        <end position="53"/>
    </location>
</feature>
<dbReference type="FunFam" id="3.30.70.270:FF:000001">
    <property type="entry name" value="Diguanylate cyclase domain protein"/>
    <property type="match status" value="1"/>
</dbReference>
<evidence type="ECO:0000313" key="7">
    <source>
        <dbReference type="EMBL" id="OUS41167.1"/>
    </source>
</evidence>
<dbReference type="CDD" id="cd01949">
    <property type="entry name" value="GGDEF"/>
    <property type="match status" value="1"/>
</dbReference>